<dbReference type="InterPro" id="IPR045584">
    <property type="entry name" value="Pilin-like"/>
</dbReference>
<sequence>MKIEQKSHNIFGIMRRKFTLIELLVVIAIIAILAAMLLPALNQARGRARDTSCLSNMKQIGTLSQMYVDANNGQFPKYNGLLNPGTHCWQGNGKWQDGLYVLQNGGNLTDWKHWDNTKKRPKGIFGCPSQMVLGSNETAGSRHYGMNEKHGNYDPKSWDMPVTKASKVKYPSGRMLYMDIDKVGQWQEQNLSSVASAYSGDGALWRHRNGQGANISYVDGHANMRIRNDIPANNTYDGGKQFWKD</sequence>
<dbReference type="PANTHER" id="PTHR30093">
    <property type="entry name" value="GENERAL SECRETION PATHWAY PROTEIN G"/>
    <property type="match status" value="1"/>
</dbReference>
<dbReference type="PANTHER" id="PTHR30093:SF2">
    <property type="entry name" value="TYPE II SECRETION SYSTEM PROTEIN H"/>
    <property type="match status" value="1"/>
</dbReference>
<dbReference type="NCBIfam" id="TIGR02532">
    <property type="entry name" value="IV_pilin_GFxxxE"/>
    <property type="match status" value="1"/>
</dbReference>
<accession>A0A844FZ28</accession>
<keyword evidence="1" id="KW-1133">Transmembrane helix</keyword>
<dbReference type="EMBL" id="VUNS01000003">
    <property type="protein sequence ID" value="MST96366.1"/>
    <property type="molecule type" value="Genomic_DNA"/>
</dbReference>
<keyword evidence="1" id="KW-0812">Transmembrane</keyword>
<evidence type="ECO:0000313" key="2">
    <source>
        <dbReference type="EMBL" id="MST96366.1"/>
    </source>
</evidence>
<evidence type="ECO:0000313" key="3">
    <source>
        <dbReference type="Proteomes" id="UP000435649"/>
    </source>
</evidence>
<comment type="caution">
    <text evidence="2">The sequence shown here is derived from an EMBL/GenBank/DDBJ whole genome shotgun (WGS) entry which is preliminary data.</text>
</comment>
<organism evidence="2 3">
    <name type="scientific">Victivallis lenta</name>
    <dbReference type="NCBI Taxonomy" id="2606640"/>
    <lineage>
        <taxon>Bacteria</taxon>
        <taxon>Pseudomonadati</taxon>
        <taxon>Lentisphaerota</taxon>
        <taxon>Lentisphaeria</taxon>
        <taxon>Victivallales</taxon>
        <taxon>Victivallaceae</taxon>
        <taxon>Victivallis</taxon>
    </lineage>
</organism>
<reference evidence="2 3" key="1">
    <citation type="submission" date="2019-08" db="EMBL/GenBank/DDBJ databases">
        <title>In-depth cultivation of the pig gut microbiome towards novel bacterial diversity and tailored functional studies.</title>
        <authorList>
            <person name="Wylensek D."/>
            <person name="Hitch T.C.A."/>
            <person name="Clavel T."/>
        </authorList>
    </citation>
    <scope>NUCLEOTIDE SEQUENCE [LARGE SCALE GENOMIC DNA]</scope>
    <source>
        <strain evidence="2 3">BBE-744-WT-12</strain>
    </source>
</reference>
<name>A0A844FZ28_9BACT</name>
<dbReference type="SUPFAM" id="SSF54523">
    <property type="entry name" value="Pili subunits"/>
    <property type="match status" value="1"/>
</dbReference>
<feature type="transmembrane region" description="Helical" evidence="1">
    <location>
        <begin position="20"/>
        <end position="41"/>
    </location>
</feature>
<dbReference type="Gene3D" id="3.30.700.10">
    <property type="entry name" value="Glycoprotein, Type 4 Pilin"/>
    <property type="match status" value="1"/>
</dbReference>
<dbReference type="AlphaFoldDB" id="A0A844FZ28"/>
<evidence type="ECO:0000256" key="1">
    <source>
        <dbReference type="SAM" id="Phobius"/>
    </source>
</evidence>
<dbReference type="InterPro" id="IPR012902">
    <property type="entry name" value="N_methyl_site"/>
</dbReference>
<keyword evidence="1" id="KW-0472">Membrane</keyword>
<gene>
    <name evidence="2" type="ORF">FYJ85_04805</name>
</gene>
<protein>
    <submittedName>
        <fullName evidence="2">Prepilin-type N-terminal cleavage/methylation domain-containing protein</fullName>
    </submittedName>
</protein>
<proteinExistence type="predicted"/>
<keyword evidence="3" id="KW-1185">Reference proteome</keyword>
<dbReference type="RefSeq" id="WP_154417150.1">
    <property type="nucleotide sequence ID" value="NZ_CALXOB010000006.1"/>
</dbReference>
<dbReference type="Proteomes" id="UP000435649">
    <property type="component" value="Unassembled WGS sequence"/>
</dbReference>